<dbReference type="InterPro" id="IPR036976">
    <property type="entry name" value="RimM_N_sf"/>
</dbReference>
<comment type="domain">
    <text evidence="5">The PRC barrel domain binds ribosomal protein uS19.</text>
</comment>
<feature type="domain" description="RimM N-terminal" evidence="6">
    <location>
        <begin position="4"/>
        <end position="85"/>
    </location>
</feature>
<evidence type="ECO:0000256" key="4">
    <source>
        <dbReference type="ARBA" id="ARBA00023186"/>
    </source>
</evidence>
<sequence length="170" mass="18081">MRLVVGRIGRPHGVRGEVTIDVRTDDPGVRFAAGATLLTDPDSAGPLTVTSSRNHGDRLLVRFSGVKDRDGAEALRGTNLLVDSQDLAPTGDPDQFHDHELRGLRVETSGGEDVGVVSDVLHHAQDLLVIEDDAGTQRLVPFVAALVPEVDTANGRMTIDPPPGLLDLES</sequence>
<dbReference type="Pfam" id="PF24986">
    <property type="entry name" value="PRC_RimM"/>
    <property type="match status" value="1"/>
</dbReference>
<evidence type="ECO:0000256" key="5">
    <source>
        <dbReference type="HAMAP-Rule" id="MF_00014"/>
    </source>
</evidence>
<comment type="function">
    <text evidence="5">An accessory protein needed during the final step in the assembly of 30S ribosomal subunit, possibly for assembly of the head region. Essential for efficient processing of 16S rRNA. May be needed both before and after RbfA during the maturation of 16S rRNA. It has affinity for free ribosomal 30S subunits but not for 70S ribosomes.</text>
</comment>
<dbReference type="Pfam" id="PF01782">
    <property type="entry name" value="RimM"/>
    <property type="match status" value="1"/>
</dbReference>
<dbReference type="PANTHER" id="PTHR33692">
    <property type="entry name" value="RIBOSOME MATURATION FACTOR RIMM"/>
    <property type="match status" value="1"/>
</dbReference>
<organism evidence="8 9">
    <name type="scientific">Haloactinospora alba</name>
    <dbReference type="NCBI Taxonomy" id="405555"/>
    <lineage>
        <taxon>Bacteria</taxon>
        <taxon>Bacillati</taxon>
        <taxon>Actinomycetota</taxon>
        <taxon>Actinomycetes</taxon>
        <taxon>Streptosporangiales</taxon>
        <taxon>Nocardiopsidaceae</taxon>
        <taxon>Haloactinospora</taxon>
    </lineage>
</organism>
<comment type="subcellular location">
    <subcellularLocation>
        <location evidence="5">Cytoplasm</location>
    </subcellularLocation>
</comment>
<keyword evidence="9" id="KW-1185">Reference proteome</keyword>
<keyword evidence="4 5" id="KW-0143">Chaperone</keyword>
<dbReference type="Proteomes" id="UP000317422">
    <property type="component" value="Unassembled WGS sequence"/>
</dbReference>
<dbReference type="GO" id="GO:0005737">
    <property type="term" value="C:cytoplasm"/>
    <property type="evidence" value="ECO:0007669"/>
    <property type="project" value="UniProtKB-SubCell"/>
</dbReference>
<dbReference type="EMBL" id="VFQC01000001">
    <property type="protein sequence ID" value="TQN30712.1"/>
    <property type="molecule type" value="Genomic_DNA"/>
</dbReference>
<comment type="similarity">
    <text evidence="5">Belongs to the RimM family.</text>
</comment>
<evidence type="ECO:0000313" key="9">
    <source>
        <dbReference type="Proteomes" id="UP000317422"/>
    </source>
</evidence>
<keyword evidence="2 5" id="KW-0690">Ribosome biogenesis</keyword>
<dbReference type="Gene3D" id="2.30.30.240">
    <property type="entry name" value="PRC-barrel domain"/>
    <property type="match status" value="1"/>
</dbReference>
<comment type="subunit">
    <text evidence="5">Binds ribosomal protein uS19.</text>
</comment>
<keyword evidence="3 5" id="KW-0698">rRNA processing</keyword>
<keyword evidence="1 5" id="KW-0963">Cytoplasm</keyword>
<dbReference type="InterPro" id="IPR011033">
    <property type="entry name" value="PRC_barrel-like_sf"/>
</dbReference>
<evidence type="ECO:0000259" key="6">
    <source>
        <dbReference type="Pfam" id="PF01782"/>
    </source>
</evidence>
<gene>
    <name evidence="5" type="primary">rimM</name>
    <name evidence="8" type="ORF">FHX37_0594</name>
</gene>
<dbReference type="GO" id="GO:0006364">
    <property type="term" value="P:rRNA processing"/>
    <property type="evidence" value="ECO:0007669"/>
    <property type="project" value="UniProtKB-UniRule"/>
</dbReference>
<reference evidence="8 9" key="1">
    <citation type="submission" date="2019-06" db="EMBL/GenBank/DDBJ databases">
        <title>Sequencing the genomes of 1000 actinobacteria strains.</title>
        <authorList>
            <person name="Klenk H.-P."/>
        </authorList>
    </citation>
    <scope>NUCLEOTIDE SEQUENCE [LARGE SCALE GENOMIC DNA]</scope>
    <source>
        <strain evidence="8 9">DSM 45015</strain>
    </source>
</reference>
<dbReference type="InterPro" id="IPR009000">
    <property type="entry name" value="Transl_B-barrel_sf"/>
</dbReference>
<dbReference type="PANTHER" id="PTHR33692:SF1">
    <property type="entry name" value="RIBOSOME MATURATION FACTOR RIMM"/>
    <property type="match status" value="1"/>
</dbReference>
<dbReference type="NCBIfam" id="TIGR02273">
    <property type="entry name" value="16S_RimM"/>
    <property type="match status" value="1"/>
</dbReference>
<feature type="domain" description="Ribosome maturation factor RimM PRC barrel" evidence="7">
    <location>
        <begin position="99"/>
        <end position="165"/>
    </location>
</feature>
<dbReference type="GO" id="GO:0005840">
    <property type="term" value="C:ribosome"/>
    <property type="evidence" value="ECO:0007669"/>
    <property type="project" value="InterPro"/>
</dbReference>
<dbReference type="AlphaFoldDB" id="A0A543NFT9"/>
<accession>A0A543NFT9</accession>
<dbReference type="SUPFAM" id="SSF50447">
    <property type="entry name" value="Translation proteins"/>
    <property type="match status" value="1"/>
</dbReference>
<dbReference type="Gene3D" id="2.40.30.60">
    <property type="entry name" value="RimM"/>
    <property type="match status" value="1"/>
</dbReference>
<evidence type="ECO:0000256" key="2">
    <source>
        <dbReference type="ARBA" id="ARBA00022517"/>
    </source>
</evidence>
<dbReference type="InterPro" id="IPR011961">
    <property type="entry name" value="RimM"/>
</dbReference>
<proteinExistence type="inferred from homology"/>
<dbReference type="GO" id="GO:0042274">
    <property type="term" value="P:ribosomal small subunit biogenesis"/>
    <property type="evidence" value="ECO:0007669"/>
    <property type="project" value="UniProtKB-UniRule"/>
</dbReference>
<dbReference type="RefSeq" id="WP_141921931.1">
    <property type="nucleotide sequence ID" value="NZ_VFQC01000001.1"/>
</dbReference>
<name>A0A543NFT9_9ACTN</name>
<protein>
    <recommendedName>
        <fullName evidence="5">Ribosome maturation factor RimM</fullName>
    </recommendedName>
</protein>
<dbReference type="OrthoDB" id="5381335at2"/>
<dbReference type="GO" id="GO:0043022">
    <property type="term" value="F:ribosome binding"/>
    <property type="evidence" value="ECO:0007669"/>
    <property type="project" value="InterPro"/>
</dbReference>
<evidence type="ECO:0000313" key="8">
    <source>
        <dbReference type="EMBL" id="TQN30712.1"/>
    </source>
</evidence>
<dbReference type="SUPFAM" id="SSF50346">
    <property type="entry name" value="PRC-barrel domain"/>
    <property type="match status" value="1"/>
</dbReference>
<evidence type="ECO:0000256" key="1">
    <source>
        <dbReference type="ARBA" id="ARBA00022490"/>
    </source>
</evidence>
<evidence type="ECO:0000256" key="3">
    <source>
        <dbReference type="ARBA" id="ARBA00022552"/>
    </source>
</evidence>
<dbReference type="InterPro" id="IPR002676">
    <property type="entry name" value="RimM_N"/>
</dbReference>
<dbReference type="InterPro" id="IPR056792">
    <property type="entry name" value="PRC_RimM"/>
</dbReference>
<evidence type="ECO:0000259" key="7">
    <source>
        <dbReference type="Pfam" id="PF24986"/>
    </source>
</evidence>
<comment type="caution">
    <text evidence="8">The sequence shown here is derived from an EMBL/GenBank/DDBJ whole genome shotgun (WGS) entry which is preliminary data.</text>
</comment>
<dbReference type="HAMAP" id="MF_00014">
    <property type="entry name" value="Ribosome_mat_RimM"/>
    <property type="match status" value="1"/>
</dbReference>